<dbReference type="OrthoDB" id="7959514at2"/>
<keyword evidence="3" id="KW-1185">Reference proteome</keyword>
<keyword evidence="1" id="KW-0472">Membrane</keyword>
<feature type="transmembrane region" description="Helical" evidence="1">
    <location>
        <begin position="18"/>
        <end position="39"/>
    </location>
</feature>
<dbReference type="Proteomes" id="UP000241229">
    <property type="component" value="Unassembled WGS sequence"/>
</dbReference>
<name>A0A2P7RJA3_9HYPH</name>
<organism evidence="2 3">
    <name type="scientific">Kumtagia ephedrae</name>
    <dbReference type="NCBI Taxonomy" id="2116701"/>
    <lineage>
        <taxon>Bacteria</taxon>
        <taxon>Pseudomonadati</taxon>
        <taxon>Pseudomonadota</taxon>
        <taxon>Alphaproteobacteria</taxon>
        <taxon>Hyphomicrobiales</taxon>
        <taxon>Phyllobacteriaceae</taxon>
        <taxon>Kumtagia</taxon>
    </lineage>
</organism>
<comment type="caution">
    <text evidence="2">The sequence shown here is derived from an EMBL/GenBank/DDBJ whole genome shotgun (WGS) entry which is preliminary data.</text>
</comment>
<keyword evidence="1" id="KW-1133">Transmembrane helix</keyword>
<sequence>MTQAFADEPEVDPVGSRFMTRVFVACAALALLSLALSLAGRWFGSAISLAGYTDDPNPIEVVVGDSVIAAPANMIRFERARRSGPAPRLDLYLRWPTLEGYTRETRDDFNNVGGRRNILFLGFEEKMMARDMSGRFEPIYRSLIVQPGRPGPAGLTIYDFAAKSGYLNETLAVADRDGRAPFVARCLEGSSAGESLAPCERDVALGDDLSLTYRFPRELLADWRFLDAAVTARATEMLRAGR</sequence>
<reference evidence="2 3" key="1">
    <citation type="submission" date="2018-03" db="EMBL/GenBank/DDBJ databases">
        <title>The draft genome of Mesorhizobium sp. 6GN-30.</title>
        <authorList>
            <person name="Liu L."/>
            <person name="Li L."/>
            <person name="Wang T."/>
            <person name="Zhang X."/>
            <person name="Liang L."/>
        </authorList>
    </citation>
    <scope>NUCLEOTIDE SEQUENCE [LARGE SCALE GENOMIC DNA]</scope>
    <source>
        <strain evidence="2 3">6GN30</strain>
    </source>
</reference>
<proteinExistence type="predicted"/>
<evidence type="ECO:0000313" key="2">
    <source>
        <dbReference type="EMBL" id="PSJ50301.1"/>
    </source>
</evidence>
<accession>A0A2P7RJA3</accession>
<dbReference type="RefSeq" id="WP_106775629.1">
    <property type="nucleotide sequence ID" value="NZ_PXYK01000052.1"/>
</dbReference>
<evidence type="ECO:0000313" key="3">
    <source>
        <dbReference type="Proteomes" id="UP000241229"/>
    </source>
</evidence>
<evidence type="ECO:0000256" key="1">
    <source>
        <dbReference type="SAM" id="Phobius"/>
    </source>
</evidence>
<gene>
    <name evidence="2" type="ORF">C7I84_28715</name>
</gene>
<protein>
    <submittedName>
        <fullName evidence="2">Uncharacterized protein</fullName>
    </submittedName>
</protein>
<dbReference type="EMBL" id="PXYK01000052">
    <property type="protein sequence ID" value="PSJ50301.1"/>
    <property type="molecule type" value="Genomic_DNA"/>
</dbReference>
<dbReference type="AlphaFoldDB" id="A0A2P7RJA3"/>
<keyword evidence="1" id="KW-0812">Transmembrane</keyword>